<dbReference type="PANTHER" id="PTHR43649">
    <property type="entry name" value="ARABINOSE-BINDING PROTEIN-RELATED"/>
    <property type="match status" value="1"/>
</dbReference>
<dbReference type="SUPFAM" id="SSF53850">
    <property type="entry name" value="Periplasmic binding protein-like II"/>
    <property type="match status" value="1"/>
</dbReference>
<dbReference type="STRING" id="1227549.SAMN05444007_1259"/>
<dbReference type="InterPro" id="IPR006059">
    <property type="entry name" value="SBP"/>
</dbReference>
<dbReference type="InterPro" id="IPR036390">
    <property type="entry name" value="WH_DNA-bd_sf"/>
</dbReference>
<evidence type="ECO:0000256" key="2">
    <source>
        <dbReference type="ARBA" id="ARBA00008520"/>
    </source>
</evidence>
<feature type="region of interest" description="Disordered" evidence="3">
    <location>
        <begin position="1"/>
        <end position="33"/>
    </location>
</feature>
<feature type="compositionally biased region" description="Basic residues" evidence="3">
    <location>
        <begin position="1"/>
        <end position="14"/>
    </location>
</feature>
<dbReference type="SUPFAM" id="SSF46785">
    <property type="entry name" value="Winged helix' DNA-binding domain"/>
    <property type="match status" value="1"/>
</dbReference>
<keyword evidence="4" id="KW-0813">Transport</keyword>
<evidence type="ECO:0000313" key="5">
    <source>
        <dbReference type="Proteomes" id="UP000199379"/>
    </source>
</evidence>
<gene>
    <name evidence="4" type="ORF">SAMN05444007_1259</name>
</gene>
<proteinExistence type="inferred from homology"/>
<name>A0A1H7E2T4_9RHOB</name>
<dbReference type="InterPro" id="IPR050490">
    <property type="entry name" value="Bact_solute-bd_prot1"/>
</dbReference>
<evidence type="ECO:0000256" key="3">
    <source>
        <dbReference type="SAM" id="MobiDB-lite"/>
    </source>
</evidence>
<comment type="similarity">
    <text evidence="2">Belongs to the bacterial solute-binding protein 1 family.</text>
</comment>
<dbReference type="Proteomes" id="UP000199379">
    <property type="component" value="Unassembled WGS sequence"/>
</dbReference>
<protein>
    <submittedName>
        <fullName evidence="4">Multiple sugar transport system substrate-binding protein</fullName>
    </submittedName>
</protein>
<keyword evidence="5" id="KW-1185">Reference proteome</keyword>
<dbReference type="InterPro" id="IPR036388">
    <property type="entry name" value="WH-like_DNA-bd_sf"/>
</dbReference>
<keyword evidence="4" id="KW-0762">Sugar transport</keyword>
<dbReference type="GO" id="GO:0042597">
    <property type="term" value="C:periplasmic space"/>
    <property type="evidence" value="ECO:0007669"/>
    <property type="project" value="UniProtKB-SubCell"/>
</dbReference>
<dbReference type="Gene3D" id="3.40.190.10">
    <property type="entry name" value="Periplasmic binding protein-like II"/>
    <property type="match status" value="2"/>
</dbReference>
<dbReference type="Gene3D" id="1.10.10.10">
    <property type="entry name" value="Winged helix-like DNA-binding domain superfamily/Winged helix DNA-binding domain"/>
    <property type="match status" value="1"/>
</dbReference>
<sequence length="596" mass="65613">MSKKTFARRARHANRPSARPEGPYETEGQGVTSGYPIRDEQIRFVDFVARLYEDAESLLQLSGGQREMRMILYLVTCHFDGIPVTSSSLAAASGLTYGTARRTIDALTQRGSIVRRDKTASGRTQTLHPSDELLKQWRHFAYRGQASMKITINRSEKRRHKPPDPAGVVLPPPAVLKTKLSLGRGLRVLVHADPTFMAMQNLKRQFEMILGTTINSRAHSIDRLRSEIVENSKLEVSKFDIVAVDLPWFGEMASANRLLPLGPLIAESDFDQADIYPDALTSSSWQGMQYGVPIMTSAELLVYREDLLAEKNMQPPKTIKQTLSTARAMHSRKDNIAGIAWNGGRGTPIGHTFLMVMSAFGQPVLNLNQTADGFDAVRVSPENLEPMFHTPAARETVEYLEELLHFSPPEILRMNWYDRALAFAEGRAAMAYSHSLLAPIYELDPASPAHQKTGYAPHPTGPLGRTIVPMGGYSLAIPANIDPDRIGDVWLALQTMTSASSAKLYLTNGSLSSPRVSVSRDPEVSALSPMVSAVDRLAAQGYLRAWPRPSVPGISDVVAVAGEEIHDILRGDKTIKQGLEAAQNRVVSLMHSRGFG</sequence>
<evidence type="ECO:0000313" key="4">
    <source>
        <dbReference type="EMBL" id="SEK08283.1"/>
    </source>
</evidence>
<dbReference type="AlphaFoldDB" id="A0A1H7E2T4"/>
<evidence type="ECO:0000256" key="1">
    <source>
        <dbReference type="ARBA" id="ARBA00004418"/>
    </source>
</evidence>
<dbReference type="EMBL" id="FNYD01000025">
    <property type="protein sequence ID" value="SEK08283.1"/>
    <property type="molecule type" value="Genomic_DNA"/>
</dbReference>
<comment type="subcellular location">
    <subcellularLocation>
        <location evidence="1">Periplasm</location>
    </subcellularLocation>
</comment>
<organism evidence="4 5">
    <name type="scientific">Cribrihabitans marinus</name>
    <dbReference type="NCBI Taxonomy" id="1227549"/>
    <lineage>
        <taxon>Bacteria</taxon>
        <taxon>Pseudomonadati</taxon>
        <taxon>Pseudomonadota</taxon>
        <taxon>Alphaproteobacteria</taxon>
        <taxon>Rhodobacterales</taxon>
        <taxon>Paracoccaceae</taxon>
        <taxon>Cribrihabitans</taxon>
    </lineage>
</organism>
<dbReference type="Pfam" id="PF01547">
    <property type="entry name" value="SBP_bac_1"/>
    <property type="match status" value="1"/>
</dbReference>
<dbReference type="PANTHER" id="PTHR43649:SF12">
    <property type="entry name" value="DIACETYLCHITOBIOSE BINDING PROTEIN DASA"/>
    <property type="match status" value="1"/>
</dbReference>
<accession>A0A1H7E2T4</accession>
<reference evidence="4 5" key="1">
    <citation type="submission" date="2016-10" db="EMBL/GenBank/DDBJ databases">
        <authorList>
            <person name="de Groot N.N."/>
        </authorList>
    </citation>
    <scope>NUCLEOTIDE SEQUENCE [LARGE SCALE GENOMIC DNA]</scope>
    <source>
        <strain evidence="4 5">DSM 29340</strain>
    </source>
</reference>